<evidence type="ECO:0008006" key="4">
    <source>
        <dbReference type="Google" id="ProtNLM"/>
    </source>
</evidence>
<feature type="signal peptide" evidence="1">
    <location>
        <begin position="1"/>
        <end position="19"/>
    </location>
</feature>
<keyword evidence="1" id="KW-0732">Signal</keyword>
<dbReference type="PROSITE" id="PS51257">
    <property type="entry name" value="PROKAR_LIPOPROTEIN"/>
    <property type="match status" value="1"/>
</dbReference>
<evidence type="ECO:0000313" key="3">
    <source>
        <dbReference type="Proteomes" id="UP000176050"/>
    </source>
</evidence>
<accession>A0A1D8P541</accession>
<keyword evidence="3" id="KW-1185">Reference proteome</keyword>
<dbReference type="OrthoDB" id="1115036at2"/>
<dbReference type="AlphaFoldDB" id="A0A1D8P541"/>
<dbReference type="EMBL" id="CP017478">
    <property type="protein sequence ID" value="AOW19702.1"/>
    <property type="molecule type" value="Genomic_DNA"/>
</dbReference>
<organism evidence="2 3">
    <name type="scientific">Urechidicola croceus</name>
    <dbReference type="NCBI Taxonomy" id="1850246"/>
    <lineage>
        <taxon>Bacteria</taxon>
        <taxon>Pseudomonadati</taxon>
        <taxon>Bacteroidota</taxon>
        <taxon>Flavobacteriia</taxon>
        <taxon>Flavobacteriales</taxon>
        <taxon>Flavobacteriaceae</taxon>
        <taxon>Urechidicola</taxon>
    </lineage>
</organism>
<feature type="chain" id="PRO_5009110744" description="Anti-sigma factor" evidence="1">
    <location>
        <begin position="20"/>
        <end position="286"/>
    </location>
</feature>
<dbReference type="KEGG" id="lul:LPB138_02960"/>
<dbReference type="Proteomes" id="UP000176050">
    <property type="component" value="Chromosome"/>
</dbReference>
<protein>
    <recommendedName>
        <fullName evidence="4">Anti-sigma factor</fullName>
    </recommendedName>
</protein>
<dbReference type="RefSeq" id="WP_070235818.1">
    <property type="nucleotide sequence ID" value="NZ_CP017478.1"/>
</dbReference>
<evidence type="ECO:0000313" key="2">
    <source>
        <dbReference type="EMBL" id="AOW19702.1"/>
    </source>
</evidence>
<name>A0A1D8P541_9FLAO</name>
<proteinExistence type="predicted"/>
<reference evidence="2 3" key="1">
    <citation type="submission" date="2016-10" db="EMBL/GenBank/DDBJ databases">
        <title>Lutibacter sp. LPB0138, isolated from marine gastropod.</title>
        <authorList>
            <person name="Kim E."/>
            <person name="Yi H."/>
        </authorList>
    </citation>
    <scope>NUCLEOTIDE SEQUENCE [LARGE SCALE GENOMIC DNA]</scope>
    <source>
        <strain evidence="2 3">LPB0138</strain>
    </source>
</reference>
<dbReference type="STRING" id="1850246.LPB138_02960"/>
<sequence length="286" mass="29972">MMKKVFLLAIIALGFFAISCDDDDNTTTTSELTLNLTGLEDLGSEYVYEGWIIVDGSPVSSGTFTSVSFPQTFIINSEQLASATTFVLSIEPSVDNDPAPAATKILVGDFSGNSATVSTAIVGDFSNSSGKYILATPTDGSDSNENSGIWFLDLSTGSPAIGLDLPVLDDGWRYEGWAVIDGTPVTSGTFTAIDEADLFDNFSSTMNPGPPFPGEDYLMNAPSGLTFPTDLAGGTAVISIEPYPDNSPAPFTLKPLVGAIAIDAIDHTTYDMSLNISNLPAGSVSR</sequence>
<gene>
    <name evidence="2" type="ORF">LPB138_02960</name>
</gene>
<evidence type="ECO:0000256" key="1">
    <source>
        <dbReference type="SAM" id="SignalP"/>
    </source>
</evidence>